<dbReference type="VEuPathDB" id="FungiDB:AAP_05849"/>
<protein>
    <submittedName>
        <fullName evidence="1">Uncharacterized protein</fullName>
    </submittedName>
</protein>
<keyword evidence="2" id="KW-1185">Reference proteome</keyword>
<name>A0A166N1T0_9EURO</name>
<reference evidence="1 2" key="1">
    <citation type="journal article" date="2016" name="Genome Biol. Evol.">
        <title>Divergent and convergent evolution of fungal pathogenicity.</title>
        <authorList>
            <person name="Shang Y."/>
            <person name="Xiao G."/>
            <person name="Zheng P."/>
            <person name="Cen K."/>
            <person name="Zhan S."/>
            <person name="Wang C."/>
        </authorList>
    </citation>
    <scope>NUCLEOTIDE SEQUENCE [LARGE SCALE GENOMIC DNA]</scope>
    <source>
        <strain evidence="1 2">ARSEF 7405</strain>
    </source>
</reference>
<dbReference type="OrthoDB" id="10520466at2759"/>
<dbReference type="AlphaFoldDB" id="A0A166N1T0"/>
<accession>A0A166N1T0</accession>
<dbReference type="EMBL" id="AZGZ01000037">
    <property type="protein sequence ID" value="KZZ87210.1"/>
    <property type="molecule type" value="Genomic_DNA"/>
</dbReference>
<evidence type="ECO:0000313" key="2">
    <source>
        <dbReference type="Proteomes" id="UP000242877"/>
    </source>
</evidence>
<proteinExistence type="predicted"/>
<organism evidence="1 2">
    <name type="scientific">Ascosphaera apis ARSEF 7405</name>
    <dbReference type="NCBI Taxonomy" id="392613"/>
    <lineage>
        <taxon>Eukaryota</taxon>
        <taxon>Fungi</taxon>
        <taxon>Dikarya</taxon>
        <taxon>Ascomycota</taxon>
        <taxon>Pezizomycotina</taxon>
        <taxon>Eurotiomycetes</taxon>
        <taxon>Eurotiomycetidae</taxon>
        <taxon>Onygenales</taxon>
        <taxon>Ascosphaeraceae</taxon>
        <taxon>Ascosphaera</taxon>
    </lineage>
</organism>
<evidence type="ECO:0000313" key="1">
    <source>
        <dbReference type="EMBL" id="KZZ87210.1"/>
    </source>
</evidence>
<dbReference type="Proteomes" id="UP000242877">
    <property type="component" value="Unassembled WGS sequence"/>
</dbReference>
<sequence>MVTAIDKCSYEPTVAKAGYPILGYHCPKEWFETIMGLAREVHGFNPDDIVIRLDSQQIKFPEKEEYYTFFQILKGTICYELAQSLKYCDPYREAWEVIYAFYVHEVELTSKLAGV</sequence>
<comment type="caution">
    <text evidence="1">The sequence shown here is derived from an EMBL/GenBank/DDBJ whole genome shotgun (WGS) entry which is preliminary data.</text>
</comment>
<gene>
    <name evidence="1" type="ORF">AAP_05849</name>
</gene>